<feature type="compositionally biased region" description="Basic and acidic residues" evidence="1">
    <location>
        <begin position="152"/>
        <end position="163"/>
    </location>
</feature>
<keyword evidence="3" id="KW-1185">Reference proteome</keyword>
<dbReference type="AlphaFoldDB" id="A0AAV4ZPL9"/>
<protein>
    <recommendedName>
        <fullName evidence="4">DNA-binding protein</fullName>
    </recommendedName>
</protein>
<dbReference type="RefSeq" id="WP_156453841.1">
    <property type="nucleotide sequence ID" value="NZ_BPQO01000019.1"/>
</dbReference>
<reference evidence="2" key="1">
    <citation type="journal article" date="2016" name="Front. Microbiol.">
        <title>Genome Sequence of the Piezophilic, Mesophilic Sulfate-Reducing Bacterium Desulfovibrio indicus J2T.</title>
        <authorList>
            <person name="Cao J."/>
            <person name="Maignien L."/>
            <person name="Shao Z."/>
            <person name="Alain K."/>
            <person name="Jebbar M."/>
        </authorList>
    </citation>
    <scope>NUCLEOTIDE SEQUENCE</scope>
    <source>
        <strain evidence="2">DSM 16372</strain>
    </source>
</reference>
<feature type="region of interest" description="Disordered" evidence="1">
    <location>
        <begin position="1"/>
        <end position="23"/>
    </location>
</feature>
<dbReference type="Proteomes" id="UP001055247">
    <property type="component" value="Unassembled WGS sequence"/>
</dbReference>
<evidence type="ECO:0000313" key="3">
    <source>
        <dbReference type="Proteomes" id="UP001055247"/>
    </source>
</evidence>
<sequence>MSRNRVRRSFTVETKARGRQAPATLPVRAPLIEQPSPAFPSLEAAALFGAGPARPAEAETAPVGRPAPRRILPSLIAAPAAEPEEAEEAASVAREPRLPRVRRVKLPRTEAPTEPARAEPEPASRPEAPPAPVDSAQPTSTQPRSVQAKPAEPVRRSGRRAEKALPLGERWKRRLPRVCW</sequence>
<reference evidence="2" key="2">
    <citation type="submission" date="2021-08" db="EMBL/GenBank/DDBJ databases">
        <authorList>
            <person name="Tani A."/>
            <person name="Ola A."/>
            <person name="Ogura Y."/>
            <person name="Katsura K."/>
            <person name="Hayashi T."/>
        </authorList>
    </citation>
    <scope>NUCLEOTIDE SEQUENCE</scope>
    <source>
        <strain evidence="2">DSM 16372</strain>
    </source>
</reference>
<accession>A0AAV4ZPL9</accession>
<organism evidence="2 3">
    <name type="scientific">Methylobacterium hispanicum</name>
    <dbReference type="NCBI Taxonomy" id="270350"/>
    <lineage>
        <taxon>Bacteria</taxon>
        <taxon>Pseudomonadati</taxon>
        <taxon>Pseudomonadota</taxon>
        <taxon>Alphaproteobacteria</taxon>
        <taxon>Hyphomicrobiales</taxon>
        <taxon>Methylobacteriaceae</taxon>
        <taxon>Methylobacterium</taxon>
    </lineage>
</organism>
<evidence type="ECO:0000313" key="2">
    <source>
        <dbReference type="EMBL" id="GJD90531.1"/>
    </source>
</evidence>
<evidence type="ECO:0000256" key="1">
    <source>
        <dbReference type="SAM" id="MobiDB-lite"/>
    </source>
</evidence>
<feature type="region of interest" description="Disordered" evidence="1">
    <location>
        <begin position="74"/>
        <end position="168"/>
    </location>
</feature>
<proteinExistence type="predicted"/>
<evidence type="ECO:0008006" key="4">
    <source>
        <dbReference type="Google" id="ProtNLM"/>
    </source>
</evidence>
<name>A0AAV4ZPL9_9HYPH</name>
<comment type="caution">
    <text evidence="2">The sequence shown here is derived from an EMBL/GenBank/DDBJ whole genome shotgun (WGS) entry which is preliminary data.</text>
</comment>
<gene>
    <name evidence="2" type="ORF">BHAOGJBA_4071</name>
</gene>
<dbReference type="EMBL" id="BPQO01000019">
    <property type="protein sequence ID" value="GJD90531.1"/>
    <property type="molecule type" value="Genomic_DNA"/>
</dbReference>
<feature type="compositionally biased region" description="Polar residues" evidence="1">
    <location>
        <begin position="136"/>
        <end position="145"/>
    </location>
</feature>